<dbReference type="NCBIfam" id="NF001377">
    <property type="entry name" value="PRK00278.2-4"/>
    <property type="match status" value="1"/>
</dbReference>
<comment type="caution">
    <text evidence="10">The sequence shown here is derived from an EMBL/GenBank/DDBJ whole genome shotgun (WGS) entry which is preliminary data.</text>
</comment>
<dbReference type="AlphaFoldDB" id="A0A375BS07"/>
<dbReference type="Proteomes" id="UP000256780">
    <property type="component" value="Chromosome CBM2587_a"/>
</dbReference>
<dbReference type="FunFam" id="3.20.20.70:FF:000024">
    <property type="entry name" value="Indole-3-glycerol phosphate synthase"/>
    <property type="match status" value="1"/>
</dbReference>
<evidence type="ECO:0000313" key="10">
    <source>
        <dbReference type="EMBL" id="SOY51488.1"/>
    </source>
</evidence>
<dbReference type="UniPathway" id="UPA00035">
    <property type="reaction ID" value="UER00043"/>
</dbReference>
<evidence type="ECO:0000256" key="4">
    <source>
        <dbReference type="ARBA" id="ARBA00022793"/>
    </source>
</evidence>
<proteinExistence type="inferred from homology"/>
<reference evidence="10" key="1">
    <citation type="submission" date="2018-01" db="EMBL/GenBank/DDBJ databases">
        <authorList>
            <person name="Clerissi C."/>
        </authorList>
    </citation>
    <scope>NUCLEOTIDE SEQUENCE</scope>
    <source>
        <strain evidence="10">Cupriavidus sp. LMG 19464</strain>
    </source>
</reference>
<feature type="domain" description="Indole-3-glycerol phosphate synthase" evidence="9">
    <location>
        <begin position="5"/>
        <end position="261"/>
    </location>
</feature>
<dbReference type="InterPro" id="IPR001468">
    <property type="entry name" value="Indole-3-GlycerolPSynthase_CS"/>
</dbReference>
<name>A0A375BS07_9BURK</name>
<comment type="catalytic activity">
    <reaction evidence="1 8">
        <text>1-(2-carboxyphenylamino)-1-deoxy-D-ribulose 5-phosphate + H(+) = (1S,2R)-1-C-(indol-3-yl)glycerol 3-phosphate + CO2 + H2O</text>
        <dbReference type="Rhea" id="RHEA:23476"/>
        <dbReference type="ChEBI" id="CHEBI:15377"/>
        <dbReference type="ChEBI" id="CHEBI:15378"/>
        <dbReference type="ChEBI" id="CHEBI:16526"/>
        <dbReference type="ChEBI" id="CHEBI:58613"/>
        <dbReference type="ChEBI" id="CHEBI:58866"/>
        <dbReference type="EC" id="4.1.1.48"/>
    </reaction>
</comment>
<keyword evidence="6 8" id="KW-0057">Aromatic amino acid biosynthesis</keyword>
<evidence type="ECO:0000256" key="7">
    <source>
        <dbReference type="ARBA" id="ARBA00023239"/>
    </source>
</evidence>
<comment type="similarity">
    <text evidence="8">Belongs to the TrpC family.</text>
</comment>
<dbReference type="InterPro" id="IPR013785">
    <property type="entry name" value="Aldolase_TIM"/>
</dbReference>
<dbReference type="PROSITE" id="PS00614">
    <property type="entry name" value="IGPS"/>
    <property type="match status" value="1"/>
</dbReference>
<dbReference type="GO" id="GO:0000162">
    <property type="term" value="P:L-tryptophan biosynthetic process"/>
    <property type="evidence" value="ECO:0007669"/>
    <property type="project" value="UniProtKB-UniRule"/>
</dbReference>
<protein>
    <recommendedName>
        <fullName evidence="8">Indole-3-glycerol phosphate synthase</fullName>
        <shortName evidence="8">IGPS</shortName>
        <ecNumber evidence="8">4.1.1.48</ecNumber>
    </recommendedName>
</protein>
<keyword evidence="3 8" id="KW-0028">Amino-acid biosynthesis</keyword>
<sequence length="267" mass="29066">MSDILQKILAVKADEVAAARKRRDLPSLRAEAESLRGEAGFAPRGFERALRDKIAAGHAGVIAEIKKASPSKGVLREQFVPEAIAESYASHGAACLSVLTDEHFFQGHADYLKRARGACPLPALRKDFMVDLYQVYEARTWGADCILLIVAALDPGLMSDLEACAHELGMDVLVEVHGGDELDVALRLKTPLLGVNNRNLRTFEVSLDNTIELLPRMPADKLVVTESGILGPADVQRMREGDVHAFLVGEAFMRAKEPGVELARLFG</sequence>
<evidence type="ECO:0000256" key="3">
    <source>
        <dbReference type="ARBA" id="ARBA00022605"/>
    </source>
</evidence>
<dbReference type="InterPro" id="IPR011060">
    <property type="entry name" value="RibuloseP-bd_barrel"/>
</dbReference>
<dbReference type="SUPFAM" id="SSF51366">
    <property type="entry name" value="Ribulose-phoshate binding barrel"/>
    <property type="match status" value="1"/>
</dbReference>
<dbReference type="NCBIfam" id="NF001373">
    <property type="entry name" value="PRK00278.1-6"/>
    <property type="match status" value="1"/>
</dbReference>
<dbReference type="EMBL" id="OFSQ01000017">
    <property type="protein sequence ID" value="SOY51488.1"/>
    <property type="molecule type" value="Genomic_DNA"/>
</dbReference>
<dbReference type="Gene3D" id="3.20.20.70">
    <property type="entry name" value="Aldolase class I"/>
    <property type="match status" value="1"/>
</dbReference>
<dbReference type="InterPro" id="IPR013798">
    <property type="entry name" value="Indole-3-glycerol_P_synth_dom"/>
</dbReference>
<dbReference type="PANTHER" id="PTHR22854:SF2">
    <property type="entry name" value="INDOLE-3-GLYCEROL-PHOSPHATE SYNTHASE"/>
    <property type="match status" value="1"/>
</dbReference>
<dbReference type="GO" id="GO:0004640">
    <property type="term" value="F:phosphoribosylanthranilate isomerase activity"/>
    <property type="evidence" value="ECO:0007669"/>
    <property type="project" value="TreeGrafter"/>
</dbReference>
<evidence type="ECO:0000256" key="5">
    <source>
        <dbReference type="ARBA" id="ARBA00022822"/>
    </source>
</evidence>
<dbReference type="RefSeq" id="WP_116357508.1">
    <property type="nucleotide sequence ID" value="NZ_LT976853.1"/>
</dbReference>
<evidence type="ECO:0000256" key="2">
    <source>
        <dbReference type="ARBA" id="ARBA00004696"/>
    </source>
</evidence>
<evidence type="ECO:0000256" key="1">
    <source>
        <dbReference type="ARBA" id="ARBA00001633"/>
    </source>
</evidence>
<dbReference type="InterPro" id="IPR045186">
    <property type="entry name" value="Indole-3-glycerol_P_synth"/>
</dbReference>
<organism evidence="10">
    <name type="scientific">Cupriavidus taiwanensis</name>
    <dbReference type="NCBI Taxonomy" id="164546"/>
    <lineage>
        <taxon>Bacteria</taxon>
        <taxon>Pseudomonadati</taxon>
        <taxon>Pseudomonadota</taxon>
        <taxon>Betaproteobacteria</taxon>
        <taxon>Burkholderiales</taxon>
        <taxon>Burkholderiaceae</taxon>
        <taxon>Cupriavidus</taxon>
    </lineage>
</organism>
<comment type="pathway">
    <text evidence="2 8">Amino-acid biosynthesis; L-tryptophan biosynthesis; L-tryptophan from chorismate: step 4/5.</text>
</comment>
<dbReference type="GO" id="GO:0004425">
    <property type="term" value="F:indole-3-glycerol-phosphate synthase activity"/>
    <property type="evidence" value="ECO:0007669"/>
    <property type="project" value="UniProtKB-UniRule"/>
</dbReference>
<dbReference type="EC" id="4.1.1.48" evidence="8"/>
<accession>A0A375BS07</accession>
<dbReference type="Pfam" id="PF00218">
    <property type="entry name" value="IGPS"/>
    <property type="match status" value="1"/>
</dbReference>
<evidence type="ECO:0000256" key="8">
    <source>
        <dbReference type="HAMAP-Rule" id="MF_00134"/>
    </source>
</evidence>
<evidence type="ECO:0000256" key="6">
    <source>
        <dbReference type="ARBA" id="ARBA00023141"/>
    </source>
</evidence>
<evidence type="ECO:0000259" key="9">
    <source>
        <dbReference type="Pfam" id="PF00218"/>
    </source>
</evidence>
<keyword evidence="7 8" id="KW-0456">Lyase</keyword>
<dbReference type="OrthoDB" id="9804217at2"/>
<gene>
    <name evidence="8 10" type="primary">trpC</name>
    <name evidence="10" type="ORF">CBM2587_A240016</name>
</gene>
<dbReference type="HAMAP" id="MF_00134_B">
    <property type="entry name" value="IGPS_B"/>
    <property type="match status" value="1"/>
</dbReference>
<dbReference type="PANTHER" id="PTHR22854">
    <property type="entry name" value="TRYPTOPHAN BIOSYNTHESIS PROTEIN"/>
    <property type="match status" value="1"/>
</dbReference>
<keyword evidence="4 8" id="KW-0210">Decarboxylase</keyword>
<keyword evidence="5 8" id="KW-0822">Tryptophan biosynthesis</keyword>
<dbReference type="CDD" id="cd00331">
    <property type="entry name" value="IGPS"/>
    <property type="match status" value="1"/>
</dbReference>